<dbReference type="InterPro" id="IPR011990">
    <property type="entry name" value="TPR-like_helical_dom_sf"/>
</dbReference>
<dbReference type="PANTHER" id="PTHR30329:SF21">
    <property type="entry name" value="LIPOPROTEIN YIAD-RELATED"/>
    <property type="match status" value="1"/>
</dbReference>
<accession>A0A4U0P5W8</accession>
<keyword evidence="2 5" id="KW-0472">Membrane</keyword>
<evidence type="ECO:0000256" key="3">
    <source>
        <dbReference type="ARBA" id="ARBA00023237"/>
    </source>
</evidence>
<dbReference type="InterPro" id="IPR011042">
    <property type="entry name" value="6-blade_b-propeller_TolB-like"/>
</dbReference>
<sequence length="631" mass="70797">MKLLFAVISFYFLFGIEAHLIYAQLPSSNKKAQQAYETANKNLRLQQTDLAISHLEKAVELDPNFATAYQQLADIHRQTENYIQAIPYYKSVLKLDPNLTPLTKYGLGESLLNEGKYHEAIAYLQDYAKNNLSEKSRMQIDKYIADCLFAINHTDRGIVHLQKLPTAINTSDDEYFPKLTADNKTIVFTRKVNNQENFFESELGSNNWSEARKLTGKINSEAFNEGAHCISPDGKYLFFTGCNRPNGMGSCDIYVSKKENGEWGTPHNLGAPINTKGWESQPAISADGKTLYFVSNRTGGIGGYDIWKSTLNESGKWGNPENLGKEINTPFDESAPYIHADNKTLYFASNGWPGFGRLDLFLSHVDTAGNWSHPENLGKPINNHYNQTAIHVSMNGKLGYLASQDSSRQLDIYAFQLSQLIMPDPVAYIQGQVLDAEDNQPLAAKISVTNTDNQQVVYEDIADYVDGKFIATLPIGFNYAVHVQHQGYLFDSKQYALDDLKFTNEKFETNILLQPIKIGGTITLNNIYFDINKYELLSTSKSDLMLLLAFLKLNPDIIIEVSGHTDNTGKKELNQKLSENRAIAVANYLFANGIAKNRITTLGLGDQKPIATNETNEGKQLNRRTEIKILK</sequence>
<dbReference type="Gene3D" id="3.30.1330.60">
    <property type="entry name" value="OmpA-like domain"/>
    <property type="match status" value="1"/>
</dbReference>
<dbReference type="SUPFAM" id="SSF48452">
    <property type="entry name" value="TPR-like"/>
    <property type="match status" value="1"/>
</dbReference>
<dbReference type="PROSITE" id="PS51123">
    <property type="entry name" value="OMPA_2"/>
    <property type="match status" value="1"/>
</dbReference>
<dbReference type="InterPro" id="IPR050330">
    <property type="entry name" value="Bact_OuterMem_StrucFunc"/>
</dbReference>
<name>A0A4U0P5W8_9SPHI</name>
<dbReference type="InterPro" id="IPR006664">
    <property type="entry name" value="OMP_bac"/>
</dbReference>
<dbReference type="SMART" id="SM00028">
    <property type="entry name" value="TPR"/>
    <property type="match status" value="3"/>
</dbReference>
<keyword evidence="8" id="KW-1185">Reference proteome</keyword>
<dbReference type="GO" id="GO:0009279">
    <property type="term" value="C:cell outer membrane"/>
    <property type="evidence" value="ECO:0007669"/>
    <property type="project" value="UniProtKB-SubCell"/>
</dbReference>
<keyword evidence="4" id="KW-0802">TPR repeat</keyword>
<dbReference type="OrthoDB" id="9809364at2"/>
<evidence type="ECO:0000256" key="1">
    <source>
        <dbReference type="ARBA" id="ARBA00004442"/>
    </source>
</evidence>
<dbReference type="InterPro" id="IPR006690">
    <property type="entry name" value="OMPA-like_CS"/>
</dbReference>
<proteinExistence type="predicted"/>
<dbReference type="SUPFAM" id="SSF82171">
    <property type="entry name" value="DPP6 N-terminal domain-like"/>
    <property type="match status" value="1"/>
</dbReference>
<dbReference type="Gene3D" id="2.60.40.1120">
    <property type="entry name" value="Carboxypeptidase-like, regulatory domain"/>
    <property type="match status" value="1"/>
</dbReference>
<evidence type="ECO:0000256" key="2">
    <source>
        <dbReference type="ARBA" id="ARBA00023136"/>
    </source>
</evidence>
<dbReference type="Proteomes" id="UP000306808">
    <property type="component" value="Unassembled WGS sequence"/>
</dbReference>
<dbReference type="SUPFAM" id="SSF103088">
    <property type="entry name" value="OmpA-like"/>
    <property type="match status" value="1"/>
</dbReference>
<reference evidence="7 8" key="1">
    <citation type="submission" date="2019-04" db="EMBL/GenBank/DDBJ databases">
        <title>Sphingobacterium olei sp. nov., isolated from oil-contaminated soil.</title>
        <authorList>
            <person name="Liu B."/>
        </authorList>
    </citation>
    <scope>NUCLEOTIDE SEQUENCE [LARGE SCALE GENOMIC DNA]</scope>
    <source>
        <strain evidence="7 8">HAL-9</strain>
    </source>
</reference>
<keyword evidence="3" id="KW-0998">Cell outer membrane</keyword>
<dbReference type="Pfam" id="PF13174">
    <property type="entry name" value="TPR_6"/>
    <property type="match status" value="1"/>
</dbReference>
<evidence type="ECO:0000313" key="8">
    <source>
        <dbReference type="Proteomes" id="UP000306808"/>
    </source>
</evidence>
<dbReference type="EMBL" id="SUME01000001">
    <property type="protein sequence ID" value="TJZ62807.1"/>
    <property type="molecule type" value="Genomic_DNA"/>
</dbReference>
<evidence type="ECO:0000256" key="4">
    <source>
        <dbReference type="PROSITE-ProRule" id="PRU00339"/>
    </source>
</evidence>
<dbReference type="AlphaFoldDB" id="A0A4U0P5W8"/>
<evidence type="ECO:0000256" key="5">
    <source>
        <dbReference type="PROSITE-ProRule" id="PRU00473"/>
    </source>
</evidence>
<dbReference type="Pfam" id="PF00691">
    <property type="entry name" value="OmpA"/>
    <property type="match status" value="1"/>
</dbReference>
<dbReference type="CDD" id="cd07185">
    <property type="entry name" value="OmpA_C-like"/>
    <property type="match status" value="1"/>
</dbReference>
<feature type="repeat" description="TPR" evidence="4">
    <location>
        <begin position="66"/>
        <end position="99"/>
    </location>
</feature>
<dbReference type="InterPro" id="IPR036737">
    <property type="entry name" value="OmpA-like_sf"/>
</dbReference>
<dbReference type="PROSITE" id="PS01068">
    <property type="entry name" value="OMPA_1"/>
    <property type="match status" value="1"/>
</dbReference>
<organism evidence="7 8">
    <name type="scientific">Sphingobacterium olei</name>
    <dbReference type="NCBI Taxonomy" id="2571155"/>
    <lineage>
        <taxon>Bacteria</taxon>
        <taxon>Pseudomonadati</taxon>
        <taxon>Bacteroidota</taxon>
        <taxon>Sphingobacteriia</taxon>
        <taxon>Sphingobacteriales</taxon>
        <taxon>Sphingobacteriaceae</taxon>
        <taxon>Sphingobacterium</taxon>
    </lineage>
</organism>
<dbReference type="InterPro" id="IPR006665">
    <property type="entry name" value="OmpA-like"/>
</dbReference>
<gene>
    <name evidence="7" type="ORF">FAZ15_00405</name>
</gene>
<dbReference type="PROSITE" id="PS50005">
    <property type="entry name" value="TPR"/>
    <property type="match status" value="2"/>
</dbReference>
<dbReference type="PRINTS" id="PR01021">
    <property type="entry name" value="OMPADOMAIN"/>
</dbReference>
<feature type="repeat" description="TPR" evidence="4">
    <location>
        <begin position="32"/>
        <end position="65"/>
    </location>
</feature>
<dbReference type="PANTHER" id="PTHR30329">
    <property type="entry name" value="STATOR ELEMENT OF FLAGELLAR MOTOR COMPLEX"/>
    <property type="match status" value="1"/>
</dbReference>
<dbReference type="SUPFAM" id="SSF49464">
    <property type="entry name" value="Carboxypeptidase regulatory domain-like"/>
    <property type="match status" value="1"/>
</dbReference>
<dbReference type="RefSeq" id="WP_136899036.1">
    <property type="nucleotide sequence ID" value="NZ_SUME01000001.1"/>
</dbReference>
<dbReference type="Pfam" id="PF07676">
    <property type="entry name" value="PD40"/>
    <property type="match status" value="3"/>
</dbReference>
<feature type="domain" description="OmpA-like" evidence="6">
    <location>
        <begin position="520"/>
        <end position="631"/>
    </location>
</feature>
<comment type="caution">
    <text evidence="7">The sequence shown here is derived from an EMBL/GenBank/DDBJ whole genome shotgun (WGS) entry which is preliminary data.</text>
</comment>
<evidence type="ECO:0000259" key="6">
    <source>
        <dbReference type="PROSITE" id="PS51123"/>
    </source>
</evidence>
<comment type="subcellular location">
    <subcellularLocation>
        <location evidence="1">Cell outer membrane</location>
    </subcellularLocation>
</comment>
<dbReference type="Gene3D" id="1.25.40.10">
    <property type="entry name" value="Tetratricopeptide repeat domain"/>
    <property type="match status" value="1"/>
</dbReference>
<protein>
    <submittedName>
        <fullName evidence="7">Tetratricopeptide repeat protein</fullName>
    </submittedName>
</protein>
<dbReference type="InterPro" id="IPR019734">
    <property type="entry name" value="TPR_rpt"/>
</dbReference>
<dbReference type="InterPro" id="IPR011659">
    <property type="entry name" value="WD40"/>
</dbReference>
<evidence type="ECO:0000313" key="7">
    <source>
        <dbReference type="EMBL" id="TJZ62807.1"/>
    </source>
</evidence>
<dbReference type="Pfam" id="PF13181">
    <property type="entry name" value="TPR_8"/>
    <property type="match status" value="2"/>
</dbReference>
<dbReference type="InterPro" id="IPR008969">
    <property type="entry name" value="CarboxyPept-like_regulatory"/>
</dbReference>
<dbReference type="Gene3D" id="2.120.10.30">
    <property type="entry name" value="TolB, C-terminal domain"/>
    <property type="match status" value="1"/>
</dbReference>